<accession>A0AAD1UH49</accession>
<evidence type="ECO:0000256" key="1">
    <source>
        <dbReference type="SAM" id="MobiDB-lite"/>
    </source>
</evidence>
<gene>
    <name evidence="3" type="ORF">ECRASSUSDP1_LOCUS9980</name>
</gene>
<evidence type="ECO:0000313" key="4">
    <source>
        <dbReference type="Proteomes" id="UP001295684"/>
    </source>
</evidence>
<sequence length="225" mass="25445">MEGAGEIAELFPEAPTLEDAGGDQGVLDHMLKSREDGIKFMELMKKDDWKPHTDKNGVVLETREYEGSDLLMSKVTTEVNVSATNALKAFRDFDLMRKVDGTGAEIKDVKSIDNANRYYYYCIPSMFLVSARDAFNFAHEIELEDDSYLLMLIGVDVPDFDRNESAVEMKVTIMGAHFEELDDDKCRMTKIAHVDLGGSIPTTFINWMIGANHTQWKNLKDELES</sequence>
<dbReference type="EMBL" id="CAMPGE010009822">
    <property type="protein sequence ID" value="CAI2368684.1"/>
    <property type="molecule type" value="Genomic_DNA"/>
</dbReference>
<dbReference type="PROSITE" id="PS50848">
    <property type="entry name" value="START"/>
    <property type="match status" value="1"/>
</dbReference>
<dbReference type="AlphaFoldDB" id="A0AAD1UH49"/>
<dbReference type="CDD" id="cd00177">
    <property type="entry name" value="START"/>
    <property type="match status" value="1"/>
</dbReference>
<keyword evidence="4" id="KW-1185">Reference proteome</keyword>
<dbReference type="SUPFAM" id="SSF55961">
    <property type="entry name" value="Bet v1-like"/>
    <property type="match status" value="1"/>
</dbReference>
<comment type="caution">
    <text evidence="3">The sequence shown here is derived from an EMBL/GenBank/DDBJ whole genome shotgun (WGS) entry which is preliminary data.</text>
</comment>
<dbReference type="Proteomes" id="UP001295684">
    <property type="component" value="Unassembled WGS sequence"/>
</dbReference>
<organism evidence="3 4">
    <name type="scientific">Euplotes crassus</name>
    <dbReference type="NCBI Taxonomy" id="5936"/>
    <lineage>
        <taxon>Eukaryota</taxon>
        <taxon>Sar</taxon>
        <taxon>Alveolata</taxon>
        <taxon>Ciliophora</taxon>
        <taxon>Intramacronucleata</taxon>
        <taxon>Spirotrichea</taxon>
        <taxon>Hypotrichia</taxon>
        <taxon>Euplotida</taxon>
        <taxon>Euplotidae</taxon>
        <taxon>Moneuplotes</taxon>
    </lineage>
</organism>
<dbReference type="PANTHER" id="PTHR19308:SF56">
    <property type="entry name" value="START DOMAIN-CONTAINING PROTEIN"/>
    <property type="match status" value="1"/>
</dbReference>
<name>A0AAD1UH49_EUPCR</name>
<protein>
    <recommendedName>
        <fullName evidence="2">START domain-containing protein</fullName>
    </recommendedName>
</protein>
<dbReference type="InterPro" id="IPR002913">
    <property type="entry name" value="START_lipid-bd_dom"/>
</dbReference>
<dbReference type="InterPro" id="IPR051213">
    <property type="entry name" value="START_lipid_transfer"/>
</dbReference>
<dbReference type="GO" id="GO:0008289">
    <property type="term" value="F:lipid binding"/>
    <property type="evidence" value="ECO:0007669"/>
    <property type="project" value="InterPro"/>
</dbReference>
<dbReference type="Gene3D" id="3.30.530.20">
    <property type="match status" value="1"/>
</dbReference>
<feature type="region of interest" description="Disordered" evidence="1">
    <location>
        <begin position="1"/>
        <end position="23"/>
    </location>
</feature>
<reference evidence="3" key="1">
    <citation type="submission" date="2023-07" db="EMBL/GenBank/DDBJ databases">
        <authorList>
            <consortium name="AG Swart"/>
            <person name="Singh M."/>
            <person name="Singh A."/>
            <person name="Seah K."/>
            <person name="Emmerich C."/>
        </authorList>
    </citation>
    <scope>NUCLEOTIDE SEQUENCE</scope>
    <source>
        <strain evidence="3">DP1</strain>
    </source>
</reference>
<dbReference type="PANTHER" id="PTHR19308">
    <property type="entry name" value="PHOSPHATIDYLCHOLINE TRANSFER PROTEIN"/>
    <property type="match status" value="1"/>
</dbReference>
<proteinExistence type="predicted"/>
<dbReference type="GO" id="GO:0005737">
    <property type="term" value="C:cytoplasm"/>
    <property type="evidence" value="ECO:0007669"/>
    <property type="project" value="UniProtKB-ARBA"/>
</dbReference>
<evidence type="ECO:0000313" key="3">
    <source>
        <dbReference type="EMBL" id="CAI2368684.1"/>
    </source>
</evidence>
<dbReference type="Pfam" id="PF01852">
    <property type="entry name" value="START"/>
    <property type="match status" value="1"/>
</dbReference>
<evidence type="ECO:0000259" key="2">
    <source>
        <dbReference type="PROSITE" id="PS50848"/>
    </source>
</evidence>
<feature type="domain" description="START" evidence="2">
    <location>
        <begin position="20"/>
        <end position="216"/>
    </location>
</feature>
<dbReference type="InterPro" id="IPR023393">
    <property type="entry name" value="START-like_dom_sf"/>
</dbReference>